<evidence type="ECO:0000313" key="1">
    <source>
        <dbReference type="EMBL" id="MES1921016.1"/>
    </source>
</evidence>
<evidence type="ECO:0000313" key="2">
    <source>
        <dbReference type="Proteomes" id="UP001439008"/>
    </source>
</evidence>
<accession>A0ABV2AMW7</accession>
<gene>
    <name evidence="1" type="ORF">MHBO_002620</name>
</gene>
<feature type="non-terminal residue" evidence="1">
    <location>
        <position position="84"/>
    </location>
</feature>
<dbReference type="EMBL" id="JBDODL010001022">
    <property type="protein sequence ID" value="MES1921016.1"/>
    <property type="molecule type" value="Genomic_DNA"/>
</dbReference>
<organism evidence="1 2">
    <name type="scientific">Bonamia ostreae</name>
    <dbReference type="NCBI Taxonomy" id="126728"/>
    <lineage>
        <taxon>Eukaryota</taxon>
        <taxon>Sar</taxon>
        <taxon>Rhizaria</taxon>
        <taxon>Endomyxa</taxon>
        <taxon>Ascetosporea</taxon>
        <taxon>Haplosporida</taxon>
        <taxon>Bonamia</taxon>
    </lineage>
</organism>
<dbReference type="Proteomes" id="UP001439008">
    <property type="component" value="Unassembled WGS sequence"/>
</dbReference>
<keyword evidence="2" id="KW-1185">Reference proteome</keyword>
<reference evidence="1 2" key="1">
    <citation type="journal article" date="2024" name="BMC Biol.">
        <title>Comparative genomics of Ascetosporea gives new insight into the evolutionary basis for animal parasitism in Rhizaria.</title>
        <authorList>
            <person name="Hiltunen Thoren M."/>
            <person name="Onut-Brannstrom I."/>
            <person name="Alfjorden A."/>
            <person name="Peckova H."/>
            <person name="Swords F."/>
            <person name="Hooper C."/>
            <person name="Holzer A.S."/>
            <person name="Bass D."/>
            <person name="Burki F."/>
        </authorList>
    </citation>
    <scope>NUCLEOTIDE SEQUENCE [LARGE SCALE GENOMIC DNA]</scope>
    <source>
        <strain evidence="1">20-A016</strain>
    </source>
</reference>
<proteinExistence type="predicted"/>
<protein>
    <submittedName>
        <fullName evidence="1">Uncharacterized protein</fullName>
    </submittedName>
</protein>
<sequence length="84" mass="9848">MTIIFVHSEKFEDKLKSDVNPSVFYIEPDIQRAKFDSRAAKKGDQSGFYSKPEKVTYYDNAEKIENAFKEHEASEYVENIENDF</sequence>
<name>A0ABV2AMW7_9EUKA</name>
<comment type="caution">
    <text evidence="1">The sequence shown here is derived from an EMBL/GenBank/DDBJ whole genome shotgun (WGS) entry which is preliminary data.</text>
</comment>